<name>A0A370BUL7_ASPNG</name>
<proteinExistence type="predicted"/>
<feature type="transmembrane region" description="Helical" evidence="1">
    <location>
        <begin position="100"/>
        <end position="119"/>
    </location>
</feature>
<dbReference type="AlphaFoldDB" id="A0A370BUL7"/>
<accession>A0A370BUL7</accession>
<dbReference type="VEuPathDB" id="FungiDB:M747DRAFT_67602"/>
<evidence type="ECO:0000256" key="1">
    <source>
        <dbReference type="SAM" id="Phobius"/>
    </source>
</evidence>
<keyword evidence="1" id="KW-0812">Transmembrane</keyword>
<reference evidence="2 3" key="1">
    <citation type="submission" date="2018-07" db="EMBL/GenBank/DDBJ databases">
        <title>Section-level genome sequencing of Aspergillus section Nigri to investigate inter- and intra-species variation.</title>
        <authorList>
            <consortium name="DOE Joint Genome Institute"/>
            <person name="Vesth T.C."/>
            <person name="Nybo J.L."/>
            <person name="Theobald S."/>
            <person name="Frisvad J.C."/>
            <person name="Larsen T.O."/>
            <person name="Nielsen K.F."/>
            <person name="Hoof J.B."/>
            <person name="Brandl J."/>
            <person name="Salamov A."/>
            <person name="Riley R."/>
            <person name="Gladden J.M."/>
            <person name="Phatale P."/>
            <person name="Nielsen M.T."/>
            <person name="Lyhne E.K."/>
            <person name="Kogle M.E."/>
            <person name="Strasser K."/>
            <person name="McDonnell E."/>
            <person name="Barry K."/>
            <person name="Clum A."/>
            <person name="Chen C."/>
            <person name="Nolan M."/>
            <person name="Sandor L."/>
            <person name="Kuo A."/>
            <person name="Lipzen A."/>
            <person name="Hainaut M."/>
            <person name="Drula E."/>
            <person name="Tsang A."/>
            <person name="Magnuson J.K."/>
            <person name="Henrissat B."/>
            <person name="Wiebenga A."/>
            <person name="Simmons B.A."/>
            <person name="Makela M.R."/>
            <person name="De vries R.P."/>
            <person name="Grigoriev I.V."/>
            <person name="Mortensen U.H."/>
            <person name="Baker S.E."/>
            <person name="Andersen M.R."/>
        </authorList>
    </citation>
    <scope>NUCLEOTIDE SEQUENCE [LARGE SCALE GENOMIC DNA]</scope>
    <source>
        <strain evidence="2 3">ATCC 13496</strain>
    </source>
</reference>
<sequence length="146" mass="17058">MIPSFYVGSVLIYEFLNFSALAHLGIPLYFMCFVTGITNRRRDIFRARRGSGFGLVSHLLWLHLSLATKRFFPGDKAWCLLFLFSGEGLRTKLDISHFPFRFFLLTSVLPTYIWTVFLLAERFSGYFWCVHSLFSLLLRAFAFFDI</sequence>
<protein>
    <submittedName>
        <fullName evidence="2">Uncharacterized protein</fullName>
    </submittedName>
</protein>
<dbReference type="EMBL" id="KZ851920">
    <property type="protein sequence ID" value="RDH19206.1"/>
    <property type="molecule type" value="Genomic_DNA"/>
</dbReference>
<gene>
    <name evidence="2" type="ORF">M747DRAFT_67602</name>
</gene>
<organism evidence="2 3">
    <name type="scientific">Aspergillus niger ATCC 13496</name>
    <dbReference type="NCBI Taxonomy" id="1353008"/>
    <lineage>
        <taxon>Eukaryota</taxon>
        <taxon>Fungi</taxon>
        <taxon>Dikarya</taxon>
        <taxon>Ascomycota</taxon>
        <taxon>Pezizomycotina</taxon>
        <taxon>Eurotiomycetes</taxon>
        <taxon>Eurotiomycetidae</taxon>
        <taxon>Eurotiales</taxon>
        <taxon>Aspergillaceae</taxon>
        <taxon>Aspergillus</taxon>
        <taxon>Aspergillus subgen. Circumdati</taxon>
    </lineage>
</organism>
<feature type="transmembrane region" description="Helical" evidence="1">
    <location>
        <begin position="125"/>
        <end position="144"/>
    </location>
</feature>
<keyword evidence="1" id="KW-0472">Membrane</keyword>
<dbReference type="Proteomes" id="UP000253845">
    <property type="component" value="Unassembled WGS sequence"/>
</dbReference>
<evidence type="ECO:0000313" key="3">
    <source>
        <dbReference type="Proteomes" id="UP000253845"/>
    </source>
</evidence>
<evidence type="ECO:0000313" key="2">
    <source>
        <dbReference type="EMBL" id="RDH19206.1"/>
    </source>
</evidence>
<keyword evidence="1" id="KW-1133">Transmembrane helix</keyword>
<feature type="transmembrane region" description="Helical" evidence="1">
    <location>
        <begin position="20"/>
        <end position="39"/>
    </location>
</feature>